<comment type="function">
    <text evidence="9">Catalyzes the hydroxylation of 2-nonaprenyl-3-methyl-6-methoxy-1,4-benzoquinol during ubiquinone biosynthesis.</text>
</comment>
<proteinExistence type="inferred from homology"/>
<dbReference type="PANTHER" id="PTHR11237">
    <property type="entry name" value="COENZYME Q10 BIOSYNTHESIS PROTEIN 7"/>
    <property type="match status" value="1"/>
</dbReference>
<organism evidence="10 11">
    <name type="scientific">Marinospirillum celere</name>
    <dbReference type="NCBI Taxonomy" id="1122252"/>
    <lineage>
        <taxon>Bacteria</taxon>
        <taxon>Pseudomonadati</taxon>
        <taxon>Pseudomonadota</taxon>
        <taxon>Gammaproteobacteria</taxon>
        <taxon>Oceanospirillales</taxon>
        <taxon>Oceanospirillaceae</taxon>
        <taxon>Marinospirillum</taxon>
    </lineage>
</organism>
<dbReference type="InterPro" id="IPR009078">
    <property type="entry name" value="Ferritin-like_SF"/>
</dbReference>
<evidence type="ECO:0000256" key="1">
    <source>
        <dbReference type="ARBA" id="ARBA00004749"/>
    </source>
</evidence>
<feature type="binding site" evidence="9">
    <location>
        <position position="178"/>
    </location>
    <ligand>
        <name>Fe cation</name>
        <dbReference type="ChEBI" id="CHEBI:24875"/>
        <label>2</label>
    </ligand>
</feature>
<dbReference type="AlphaFoldDB" id="A0A1I1FJT5"/>
<feature type="binding site" evidence="9">
    <location>
        <position position="64"/>
    </location>
    <ligand>
        <name>Fe cation</name>
        <dbReference type="ChEBI" id="CHEBI:24875"/>
        <label>1</label>
    </ligand>
</feature>
<gene>
    <name evidence="9" type="primary">coq7</name>
    <name evidence="10" type="ORF">SAMN05660443_1059</name>
</gene>
<keyword evidence="7 9" id="KW-0503">Monooxygenase</keyword>
<dbReference type="InterPro" id="IPR011566">
    <property type="entry name" value="Ubq_synth_Coq7"/>
</dbReference>
<comment type="subcellular location">
    <subcellularLocation>
        <location evidence="9">Cell membrane</location>
        <topology evidence="9">Peripheral membrane protein</topology>
    </subcellularLocation>
</comment>
<evidence type="ECO:0000256" key="2">
    <source>
        <dbReference type="ARBA" id="ARBA00022475"/>
    </source>
</evidence>
<keyword evidence="6 9" id="KW-0408">Iron</keyword>
<evidence type="ECO:0000256" key="3">
    <source>
        <dbReference type="ARBA" id="ARBA00022688"/>
    </source>
</evidence>
<keyword evidence="4 9" id="KW-0479">Metal-binding</keyword>
<dbReference type="Proteomes" id="UP000199058">
    <property type="component" value="Unassembled WGS sequence"/>
</dbReference>
<dbReference type="EMBL" id="FOLH01000002">
    <property type="protein sequence ID" value="SFB99605.1"/>
    <property type="molecule type" value="Genomic_DNA"/>
</dbReference>
<dbReference type="CDD" id="cd01042">
    <property type="entry name" value="DMQH"/>
    <property type="match status" value="1"/>
</dbReference>
<dbReference type="GO" id="GO:0046872">
    <property type="term" value="F:metal ion binding"/>
    <property type="evidence" value="ECO:0007669"/>
    <property type="project" value="UniProtKB-KW"/>
</dbReference>
<dbReference type="InterPro" id="IPR047809">
    <property type="entry name" value="COQ7_proteobact"/>
</dbReference>
<comment type="cofactor">
    <cofactor evidence="9">
        <name>Fe cation</name>
        <dbReference type="ChEBI" id="CHEBI:24875"/>
    </cofactor>
    <text evidence="9">Binds 2 iron ions per subunit.</text>
</comment>
<dbReference type="NCBIfam" id="NF033656">
    <property type="entry name" value="DMQ_monoox_COQ7"/>
    <property type="match status" value="1"/>
</dbReference>
<keyword evidence="10" id="KW-0830">Ubiquinone</keyword>
<dbReference type="EC" id="1.14.99.60" evidence="9"/>
<dbReference type="InterPro" id="IPR012347">
    <property type="entry name" value="Ferritin-like"/>
</dbReference>
<dbReference type="HAMAP" id="MF_01658">
    <property type="entry name" value="COQ7"/>
    <property type="match status" value="1"/>
</dbReference>
<protein>
    <recommendedName>
        <fullName evidence="9">3-demethoxyubiquinol 3-hydroxylase</fullName>
        <shortName evidence="9">DMQ hydroxylase</shortName>
        <ecNumber evidence="9">1.14.99.60</ecNumber>
    </recommendedName>
    <alternativeName>
        <fullName evidence="9">2-nonaprenyl-3-methyl-6-methoxy-1,4-benzoquinol hydroxylase</fullName>
    </alternativeName>
</protein>
<dbReference type="GO" id="GO:0008682">
    <property type="term" value="F:3-demethoxyubiquinol 3-hydroxylase activity"/>
    <property type="evidence" value="ECO:0007669"/>
    <property type="project" value="UniProtKB-EC"/>
</dbReference>
<comment type="catalytic activity">
    <reaction evidence="9">
        <text>a 5-methoxy-2-methyl-3-(all-trans-polyprenyl)benzene-1,4-diol + AH2 + O2 = a 3-demethylubiquinol + A + H2O</text>
        <dbReference type="Rhea" id="RHEA:50908"/>
        <dbReference type="Rhea" id="RHEA-COMP:10859"/>
        <dbReference type="Rhea" id="RHEA-COMP:10914"/>
        <dbReference type="ChEBI" id="CHEBI:13193"/>
        <dbReference type="ChEBI" id="CHEBI:15377"/>
        <dbReference type="ChEBI" id="CHEBI:15379"/>
        <dbReference type="ChEBI" id="CHEBI:17499"/>
        <dbReference type="ChEBI" id="CHEBI:84167"/>
        <dbReference type="ChEBI" id="CHEBI:84422"/>
        <dbReference type="EC" id="1.14.99.60"/>
    </reaction>
</comment>
<name>A0A1I1FJT5_9GAMM</name>
<accession>A0A1I1FJT5</accession>
<evidence type="ECO:0000256" key="4">
    <source>
        <dbReference type="ARBA" id="ARBA00022723"/>
    </source>
</evidence>
<dbReference type="GO" id="GO:0006744">
    <property type="term" value="P:ubiquinone biosynthetic process"/>
    <property type="evidence" value="ECO:0007669"/>
    <property type="project" value="UniProtKB-UniRule"/>
</dbReference>
<feature type="binding site" evidence="9">
    <location>
        <position position="181"/>
    </location>
    <ligand>
        <name>Fe cation</name>
        <dbReference type="ChEBI" id="CHEBI:24875"/>
        <label>2</label>
    </ligand>
</feature>
<dbReference type="OrthoDB" id="5192789at2"/>
<sequence>MSLTRQPSPLDQAIGQFDTLLRTLVPKAAQPYRPNPALQHEQPDLDEAERKHAAGLMRINHTGEVCAQALYQGQAMTAKLEEVRDQMTLAAQEEIDHLAWCDQRLQELDSRTSLLNPLFYALSFGIGAAAGKAGDKYSLGFVAATEDQVCHHLEEHFESLPAQDERSRAILRQMHEDEAHHADWALKAGGVEFPTPVKKVMTLMSKVMTKSVYRI</sequence>
<evidence type="ECO:0000256" key="6">
    <source>
        <dbReference type="ARBA" id="ARBA00023004"/>
    </source>
</evidence>
<keyword evidence="5 9" id="KW-0560">Oxidoreductase</keyword>
<reference evidence="10 11" key="1">
    <citation type="submission" date="2016-10" db="EMBL/GenBank/DDBJ databases">
        <authorList>
            <person name="de Groot N.N."/>
        </authorList>
    </citation>
    <scope>NUCLEOTIDE SEQUENCE [LARGE SCALE GENOMIC DNA]</scope>
    <source>
        <strain evidence="10 11">DSM 18438</strain>
    </source>
</reference>
<keyword evidence="11" id="KW-1185">Reference proteome</keyword>
<evidence type="ECO:0000256" key="5">
    <source>
        <dbReference type="ARBA" id="ARBA00023002"/>
    </source>
</evidence>
<dbReference type="Pfam" id="PF03232">
    <property type="entry name" value="COQ7"/>
    <property type="match status" value="1"/>
</dbReference>
<evidence type="ECO:0000313" key="10">
    <source>
        <dbReference type="EMBL" id="SFB99605.1"/>
    </source>
</evidence>
<evidence type="ECO:0000256" key="9">
    <source>
        <dbReference type="HAMAP-Rule" id="MF_01658"/>
    </source>
</evidence>
<dbReference type="UniPathway" id="UPA00232"/>
<dbReference type="GO" id="GO:0005886">
    <property type="term" value="C:plasma membrane"/>
    <property type="evidence" value="ECO:0007669"/>
    <property type="project" value="UniProtKB-SubCell"/>
</dbReference>
<keyword evidence="8 9" id="KW-0472">Membrane</keyword>
<comment type="pathway">
    <text evidence="1 9">Cofactor biosynthesis; ubiquinone biosynthesis.</text>
</comment>
<evidence type="ECO:0000313" key="11">
    <source>
        <dbReference type="Proteomes" id="UP000199058"/>
    </source>
</evidence>
<feature type="binding site" evidence="9">
    <location>
        <position position="178"/>
    </location>
    <ligand>
        <name>Fe cation</name>
        <dbReference type="ChEBI" id="CHEBI:24875"/>
        <label>1</label>
    </ligand>
</feature>
<dbReference type="SUPFAM" id="SSF47240">
    <property type="entry name" value="Ferritin-like"/>
    <property type="match status" value="1"/>
</dbReference>
<dbReference type="STRING" id="1122252.SAMN05660443_1059"/>
<feature type="binding site" evidence="9">
    <location>
        <position position="146"/>
    </location>
    <ligand>
        <name>Fe cation</name>
        <dbReference type="ChEBI" id="CHEBI:24875"/>
        <label>2</label>
    </ligand>
</feature>
<feature type="binding site" evidence="9">
    <location>
        <position position="94"/>
    </location>
    <ligand>
        <name>Fe cation</name>
        <dbReference type="ChEBI" id="CHEBI:24875"/>
        <label>1</label>
    </ligand>
</feature>
<evidence type="ECO:0000256" key="7">
    <source>
        <dbReference type="ARBA" id="ARBA00023033"/>
    </source>
</evidence>
<dbReference type="PANTHER" id="PTHR11237:SF4">
    <property type="entry name" value="5-DEMETHOXYUBIQUINONE HYDROXYLASE, MITOCHONDRIAL"/>
    <property type="match status" value="1"/>
</dbReference>
<dbReference type="Gene3D" id="1.20.1260.10">
    <property type="match status" value="1"/>
</dbReference>
<keyword evidence="2 9" id="KW-1003">Cell membrane</keyword>
<feature type="binding site" evidence="9">
    <location>
        <position position="94"/>
    </location>
    <ligand>
        <name>Fe cation</name>
        <dbReference type="ChEBI" id="CHEBI:24875"/>
        <label>2</label>
    </ligand>
</feature>
<keyword evidence="3 9" id="KW-0831">Ubiquinone biosynthesis</keyword>
<comment type="similarity">
    <text evidence="9">Belongs to the COQ7 family.</text>
</comment>
<feature type="binding site" evidence="9">
    <location>
        <position position="97"/>
    </location>
    <ligand>
        <name>Fe cation</name>
        <dbReference type="ChEBI" id="CHEBI:24875"/>
        <label>1</label>
    </ligand>
</feature>
<evidence type="ECO:0000256" key="8">
    <source>
        <dbReference type="ARBA" id="ARBA00023136"/>
    </source>
</evidence>